<reference evidence="2" key="1">
    <citation type="journal article" date="2021" name="Front. Microbiol.">
        <title>Comprehensive Comparative Genomics and Phenotyping of Methylobacterium Species.</title>
        <authorList>
            <person name="Alessa O."/>
            <person name="Ogura Y."/>
            <person name="Fujitani Y."/>
            <person name="Takami H."/>
            <person name="Hayashi T."/>
            <person name="Sahin N."/>
            <person name="Tani A."/>
        </authorList>
    </citation>
    <scope>NUCLEOTIDE SEQUENCE</scope>
    <source>
        <strain evidence="2">LMG 23639</strain>
    </source>
</reference>
<accession>A0ABQ4SYC5</accession>
<evidence type="ECO:0000313" key="3">
    <source>
        <dbReference type="Proteomes" id="UP001055102"/>
    </source>
</evidence>
<gene>
    <name evidence="2" type="ORF">AOPFMNJM_2863</name>
</gene>
<evidence type="ECO:0000256" key="1">
    <source>
        <dbReference type="SAM" id="MobiDB-lite"/>
    </source>
</evidence>
<feature type="region of interest" description="Disordered" evidence="1">
    <location>
        <begin position="22"/>
        <end position="70"/>
    </location>
</feature>
<name>A0ABQ4SYC5_9HYPH</name>
<evidence type="ECO:0000313" key="2">
    <source>
        <dbReference type="EMBL" id="GJE07534.1"/>
    </source>
</evidence>
<comment type="caution">
    <text evidence="2">The sequence shown here is derived from an EMBL/GenBank/DDBJ whole genome shotgun (WGS) entry which is preliminary data.</text>
</comment>
<keyword evidence="3" id="KW-1185">Reference proteome</keyword>
<feature type="compositionally biased region" description="Basic residues" evidence="1">
    <location>
        <begin position="57"/>
        <end position="70"/>
    </location>
</feature>
<dbReference type="EMBL" id="BPQR01000046">
    <property type="protein sequence ID" value="GJE07534.1"/>
    <property type="molecule type" value="Genomic_DNA"/>
</dbReference>
<sequence length="70" mass="7414">MPHLAQDLLSADPDALARLRTLLHGETPPASAPDPAERFGAAAGLPMSDAAPAPKPTTRRPRRRRALVTP</sequence>
<reference evidence="2" key="2">
    <citation type="submission" date="2021-08" db="EMBL/GenBank/DDBJ databases">
        <authorList>
            <person name="Tani A."/>
            <person name="Ola A."/>
            <person name="Ogura Y."/>
            <person name="Katsura K."/>
            <person name="Hayashi T."/>
        </authorList>
    </citation>
    <scope>NUCLEOTIDE SEQUENCE</scope>
    <source>
        <strain evidence="2">LMG 23639</strain>
    </source>
</reference>
<proteinExistence type="predicted"/>
<dbReference type="Proteomes" id="UP001055102">
    <property type="component" value="Unassembled WGS sequence"/>
</dbReference>
<dbReference type="RefSeq" id="WP_238276748.1">
    <property type="nucleotide sequence ID" value="NZ_BPQR01000046.1"/>
</dbReference>
<organism evidence="2 3">
    <name type="scientific">Methylobacterium jeotgali</name>
    <dbReference type="NCBI Taxonomy" id="381630"/>
    <lineage>
        <taxon>Bacteria</taxon>
        <taxon>Pseudomonadati</taxon>
        <taxon>Pseudomonadota</taxon>
        <taxon>Alphaproteobacteria</taxon>
        <taxon>Hyphomicrobiales</taxon>
        <taxon>Methylobacteriaceae</taxon>
        <taxon>Methylobacterium</taxon>
    </lineage>
</organism>
<protein>
    <submittedName>
        <fullName evidence="2">Uncharacterized protein</fullName>
    </submittedName>
</protein>